<dbReference type="EMBL" id="SMKL01000038">
    <property type="protein sequence ID" value="TDC49732.1"/>
    <property type="molecule type" value="Genomic_DNA"/>
</dbReference>
<dbReference type="Gene3D" id="1.10.357.10">
    <property type="entry name" value="Tetracycline Repressor, domain 2"/>
    <property type="match status" value="1"/>
</dbReference>
<dbReference type="InterPro" id="IPR036271">
    <property type="entry name" value="Tet_transcr_reg_TetR-rel_C_sf"/>
</dbReference>
<gene>
    <name evidence="4" type="ORF">E1212_17365</name>
</gene>
<sequence>MRVTRQHSASSASSPRTLRQYPGMAAWLMSNGPAGPEAYRLLDDLASALVDAGFDDDTVARGTAAIMSWTFSRTAIEDDADARRREPRPSRAKAFVAGLDDVDPAAHPAAARVGRTFFTLPMHAIFDSGLDWILAGLATELTARPAT</sequence>
<dbReference type="AlphaFoldDB" id="A0A4R4RM47"/>
<dbReference type="OrthoDB" id="4540879at2"/>
<keyword evidence="2" id="KW-0804">Transcription</keyword>
<keyword evidence="1" id="KW-0805">Transcription regulation</keyword>
<dbReference type="RefSeq" id="WP_131984675.1">
    <property type="nucleotide sequence ID" value="NZ_SMKL01000038.1"/>
</dbReference>
<evidence type="ECO:0000313" key="4">
    <source>
        <dbReference type="EMBL" id="TDC49732.1"/>
    </source>
</evidence>
<dbReference type="Proteomes" id="UP000295621">
    <property type="component" value="Unassembled WGS sequence"/>
</dbReference>
<keyword evidence="5" id="KW-1185">Reference proteome</keyword>
<dbReference type="Pfam" id="PF02909">
    <property type="entry name" value="TetR_C_1"/>
    <property type="match status" value="1"/>
</dbReference>
<evidence type="ECO:0000256" key="2">
    <source>
        <dbReference type="ARBA" id="ARBA00023163"/>
    </source>
</evidence>
<comment type="caution">
    <text evidence="4">The sequence shown here is derived from an EMBL/GenBank/DDBJ whole genome shotgun (WGS) entry which is preliminary data.</text>
</comment>
<dbReference type="GO" id="GO:0045892">
    <property type="term" value="P:negative regulation of DNA-templated transcription"/>
    <property type="evidence" value="ECO:0007669"/>
    <property type="project" value="InterPro"/>
</dbReference>
<protein>
    <recommendedName>
        <fullName evidence="3">Tetracycline repressor TetR C-terminal domain-containing protein</fullName>
    </recommendedName>
</protein>
<reference evidence="4 5" key="1">
    <citation type="submission" date="2019-02" db="EMBL/GenBank/DDBJ databases">
        <title>Draft genome sequences of novel Actinobacteria.</title>
        <authorList>
            <person name="Sahin N."/>
            <person name="Ay H."/>
            <person name="Saygin H."/>
        </authorList>
    </citation>
    <scope>NUCLEOTIDE SEQUENCE [LARGE SCALE GENOMIC DNA]</scope>
    <source>
        <strain evidence="4 5">KC603</strain>
    </source>
</reference>
<feature type="domain" description="Tetracycline repressor TetR C-terminal" evidence="3">
    <location>
        <begin position="16"/>
        <end position="140"/>
    </location>
</feature>
<dbReference type="InterPro" id="IPR004111">
    <property type="entry name" value="Repressor_TetR_C"/>
</dbReference>
<dbReference type="SUPFAM" id="SSF48498">
    <property type="entry name" value="Tetracyclin repressor-like, C-terminal domain"/>
    <property type="match status" value="1"/>
</dbReference>
<proteinExistence type="predicted"/>
<accession>A0A4R4RM47</accession>
<evidence type="ECO:0000256" key="1">
    <source>
        <dbReference type="ARBA" id="ARBA00023015"/>
    </source>
</evidence>
<organism evidence="4 5">
    <name type="scientific">Jiangella ureilytica</name>
    <dbReference type="NCBI Taxonomy" id="2530374"/>
    <lineage>
        <taxon>Bacteria</taxon>
        <taxon>Bacillati</taxon>
        <taxon>Actinomycetota</taxon>
        <taxon>Actinomycetes</taxon>
        <taxon>Jiangellales</taxon>
        <taxon>Jiangellaceae</taxon>
        <taxon>Jiangella</taxon>
    </lineage>
</organism>
<name>A0A4R4RM47_9ACTN</name>
<evidence type="ECO:0000259" key="3">
    <source>
        <dbReference type="Pfam" id="PF02909"/>
    </source>
</evidence>
<evidence type="ECO:0000313" key="5">
    <source>
        <dbReference type="Proteomes" id="UP000295621"/>
    </source>
</evidence>